<dbReference type="EMBL" id="CAJVPL010004176">
    <property type="protein sequence ID" value="CAG8644117.1"/>
    <property type="molecule type" value="Genomic_DNA"/>
</dbReference>
<feature type="non-terminal residue" evidence="2">
    <location>
        <position position="316"/>
    </location>
</feature>
<feature type="transmembrane region" description="Helical" evidence="1">
    <location>
        <begin position="12"/>
        <end position="44"/>
    </location>
</feature>
<reference evidence="2" key="1">
    <citation type="submission" date="2021-06" db="EMBL/GenBank/DDBJ databases">
        <authorList>
            <person name="Kallberg Y."/>
            <person name="Tangrot J."/>
            <person name="Rosling A."/>
        </authorList>
    </citation>
    <scope>NUCLEOTIDE SEQUENCE</scope>
    <source>
        <strain evidence="2">MT106</strain>
    </source>
</reference>
<accession>A0A9N9GYS9</accession>
<organism evidence="2 3">
    <name type="scientific">Ambispora gerdemannii</name>
    <dbReference type="NCBI Taxonomy" id="144530"/>
    <lineage>
        <taxon>Eukaryota</taxon>
        <taxon>Fungi</taxon>
        <taxon>Fungi incertae sedis</taxon>
        <taxon>Mucoromycota</taxon>
        <taxon>Glomeromycotina</taxon>
        <taxon>Glomeromycetes</taxon>
        <taxon>Archaeosporales</taxon>
        <taxon>Ambisporaceae</taxon>
        <taxon>Ambispora</taxon>
    </lineage>
</organism>
<keyword evidence="1" id="KW-0812">Transmembrane</keyword>
<dbReference type="Proteomes" id="UP000789831">
    <property type="component" value="Unassembled WGS sequence"/>
</dbReference>
<dbReference type="AlphaFoldDB" id="A0A9N9GYS9"/>
<evidence type="ECO:0000313" key="2">
    <source>
        <dbReference type="EMBL" id="CAG8644117.1"/>
    </source>
</evidence>
<feature type="transmembrane region" description="Helical" evidence="1">
    <location>
        <begin position="272"/>
        <end position="291"/>
    </location>
</feature>
<feature type="transmembrane region" description="Helical" evidence="1">
    <location>
        <begin position="244"/>
        <end position="266"/>
    </location>
</feature>
<proteinExistence type="predicted"/>
<sequence length="316" mass="36065">MPDYHDALRFLYSVHLILLDATLCVFPVLALCLIPNIFILLIWFPAFIRNVYRYIYFNKHIGPNLKFVVFLFSPVLIVLYLPVGISVCVIYTIWIVLLGPIIEHAARSEDHLYDLSQTAALVYYLYHRARGHDLVELNAYNPELEERWSYLSESPVAAPFTSALQLSAGMWAVHSKIIPEMVDDEKRYQGNTIDFAFWRLVVGISIFPFYFFVTVPTTVIAAIIFYIPLLIRCEIILWKTFSTLDIFCAIVTFFGFVLMTIALVPLIVAGDILLVAVVLLTSFYPMYMAVVESIEAGFRASIEVAGDVTRRYMEAA</sequence>
<dbReference type="OrthoDB" id="2321933at2759"/>
<protein>
    <submittedName>
        <fullName evidence="2">8551_t:CDS:1</fullName>
    </submittedName>
</protein>
<evidence type="ECO:0000256" key="1">
    <source>
        <dbReference type="SAM" id="Phobius"/>
    </source>
</evidence>
<feature type="transmembrane region" description="Helical" evidence="1">
    <location>
        <begin position="65"/>
        <end position="94"/>
    </location>
</feature>
<keyword evidence="3" id="KW-1185">Reference proteome</keyword>
<keyword evidence="1" id="KW-1133">Transmembrane helix</keyword>
<evidence type="ECO:0000313" key="3">
    <source>
        <dbReference type="Proteomes" id="UP000789831"/>
    </source>
</evidence>
<gene>
    <name evidence="2" type="ORF">AGERDE_LOCUS11114</name>
</gene>
<comment type="caution">
    <text evidence="2">The sequence shown here is derived from an EMBL/GenBank/DDBJ whole genome shotgun (WGS) entry which is preliminary data.</text>
</comment>
<keyword evidence="1" id="KW-0472">Membrane</keyword>
<name>A0A9N9GYS9_9GLOM</name>